<dbReference type="OrthoDB" id="545342at2759"/>
<feature type="region of interest" description="Disordered" evidence="1">
    <location>
        <begin position="535"/>
        <end position="566"/>
    </location>
</feature>
<sequence length="1747" mass="175428">MVDAEAVAVVAAGAEGGGSPSHPSRSGSPLRATITTPPEPAIYFFDNDITREGLVRSPDLHRVDPSQAYDARRPAANVGSNVSYALHGPVDRGLAASPSATGSTAPQRSPYLSPLPARKRAEPRPVEAEPSGRASGQPMPLRRALGALASGSVVVGGAGAGVRGACRQASGAPPRPPPGPDAPPPIAAKSSAGGDEDGGSGGRKAVGTKRSSGGAVWLGSIAAVYGPAPGQMQGHGHGGSDAASTLGTETLDGASSEGHNSGAGGGGEGGGVADGGEGGWGSGSESEGAGVGEGGAGGGGVRKWYLGRDSTYAPIPLHVPASGPAQHRSSAAWAEPPPDALAAPASRTPSFGSRSGAAHPGSSPPAPQQRASDTDGGGGGALPLLEHHHHHHPPPPRSTSSAASSVTAVASMLGAPYATARLAAQEGVLSLPQRSASWRRSLAADYGSTSAASGYGSALRRSATSTHPPIAGRHLEGFAPAPDGAAPQYRVHSVEPELRPQAHAAPGPGPLAAWPFASGGAGAATASGVGGGGGANVSGAGGRRSSSGGSRGSRPPREVVIDPDILRAYTERPPKLATPNNASRPVTSSDFKAFKNHTVTRTGAPNTLRTPLGSSAGAAGPGGVGATAEARGVTPLSSLLVPAWLQPAARPRSPHLGVGGVLGSATSVPGLFVPLGLDLPPRPTSRAPSPAQGPADVDGTERLGTPLAAASASALTSSPPPPAPPPAVHAAARAAPGRVRCGAGELALDVKAWLTPAAGPSGDVCGLFGGDDGTESVALLSRVVKGTVQLLSTSSTACVISTKPSSPTGVGARRPPMILGATKAITCGRRADWKRLRAPRCVSTMVLSHRGLNLVSGPRHMTVKPNYDALLIQGYTQVWRPRHLTTVTFELALSVPLRSFALLQDARQGVDAEVAAAIAAEARRRPLLSAEASASGGAPAAASPSAAGPQALPLTPSRALKFVGLPGFPQNTSLSGGLPSPRGGSGGLPSPGRGGGAFGVRRDNAGGGVGPNTGGAAPSQRHCAAVTFVPASHFSPAELEEALGEEVAPGPRAQAAALRAGLPAGPPPQPVDLVIVVDCCGPSGMAAHLMTMLQTLQVLLRSLPAADSGGGAGGGVAAGTAAAAAIAAAGMFNVVLCPAAPPPPDDDDDNDGAIDDNPFSRMLPPEQEAVAFVRQRTLPKAPAEAEAVEAEPPVWLFPDGPRPVTSDCVEAALAWVRGLLADPAALVAWAQPLPRIHHLLRELAAAPTPPGYRRAALLLCQRVGPREDKADGLSPLASASRLPSRRGTNSTLSRQVSRQASRQVSRRSRTSTAAIGRSLSFRPGLAGSSLNFGGGGGGSGGGAGGRGGTAASTILSLMGQITPVESAANSPRRALSWDPYPHTPPPHQQPQPQPQPQQLAARPGAAGKSDDELEADAGAEAGPFGSQSSPRQRPRSSFARDPHRSAAADGVRWSYVFSEDPAAPAAPAATEQNPAATPPAAAAAPLPRASHPSATGLALGDAEREALSASASPARSSLRALRLSTEGPAVAAAGAAGEALAAAVAAAAAAEPPDLGFTVFVVVHELEAPPNSALAAVGAAAAGGLFGATGPSYLLAYHLYQKHLEGLVYDQAREDVAQLPLGYFERLADMHGGFTQGIGFRLESRLQPGGSVPATPLERSRAEAREARVREALHLLREHALRGAVRGPVWSTVLALALLRSRYGAVRLSWISLEAKAFAWLERRWPPASQCPISPPAAIMRVSALLG</sequence>
<gene>
    <name evidence="2" type="ORF">TSOC_001047</name>
</gene>
<proteinExistence type="predicted"/>
<feature type="compositionally biased region" description="Low complexity" evidence="1">
    <location>
        <begin position="1"/>
        <end position="13"/>
    </location>
</feature>
<feature type="compositionally biased region" description="Low complexity" evidence="1">
    <location>
        <begin position="1293"/>
        <end position="1303"/>
    </location>
</feature>
<feature type="compositionally biased region" description="Low complexity" evidence="1">
    <location>
        <begin position="95"/>
        <end position="106"/>
    </location>
</feature>
<feature type="region of interest" description="Disordered" evidence="1">
    <location>
        <begin position="679"/>
        <end position="729"/>
    </location>
</feature>
<feature type="region of interest" description="Disordered" evidence="1">
    <location>
        <begin position="93"/>
        <end position="139"/>
    </location>
</feature>
<protein>
    <submittedName>
        <fullName evidence="2">Uncharacterized protein</fullName>
    </submittedName>
</protein>
<feature type="compositionally biased region" description="Gly residues" evidence="1">
    <location>
        <begin position="983"/>
        <end position="998"/>
    </location>
</feature>
<feature type="compositionally biased region" description="Low complexity" evidence="1">
    <location>
        <begin position="1273"/>
        <end position="1286"/>
    </location>
</feature>
<feature type="compositionally biased region" description="Low complexity" evidence="1">
    <location>
        <begin position="20"/>
        <end position="29"/>
    </location>
</feature>
<keyword evidence="3" id="KW-1185">Reference proteome</keyword>
<feature type="compositionally biased region" description="Low complexity" evidence="1">
    <location>
        <begin position="973"/>
        <end position="982"/>
    </location>
</feature>
<organism evidence="2 3">
    <name type="scientific">Tetrabaena socialis</name>
    <dbReference type="NCBI Taxonomy" id="47790"/>
    <lineage>
        <taxon>Eukaryota</taxon>
        <taxon>Viridiplantae</taxon>
        <taxon>Chlorophyta</taxon>
        <taxon>core chlorophytes</taxon>
        <taxon>Chlorophyceae</taxon>
        <taxon>CS clade</taxon>
        <taxon>Chlamydomonadales</taxon>
        <taxon>Tetrabaenaceae</taxon>
        <taxon>Tetrabaena</taxon>
    </lineage>
</organism>
<feature type="compositionally biased region" description="Low complexity" evidence="1">
    <location>
        <begin position="1418"/>
        <end position="1437"/>
    </location>
</feature>
<feature type="compositionally biased region" description="Low complexity" evidence="1">
    <location>
        <begin position="706"/>
        <end position="717"/>
    </location>
</feature>
<evidence type="ECO:0000313" key="2">
    <source>
        <dbReference type="EMBL" id="PNH12015.1"/>
    </source>
</evidence>
<evidence type="ECO:0000256" key="1">
    <source>
        <dbReference type="SAM" id="MobiDB-lite"/>
    </source>
</evidence>
<feature type="region of interest" description="Disordered" evidence="1">
    <location>
        <begin position="1139"/>
        <end position="1161"/>
    </location>
</feature>
<feature type="compositionally biased region" description="Pro residues" evidence="1">
    <location>
        <begin position="718"/>
        <end position="727"/>
    </location>
</feature>
<feature type="region of interest" description="Disordered" evidence="1">
    <location>
        <begin position="1464"/>
        <end position="1495"/>
    </location>
</feature>
<feature type="compositionally biased region" description="Low complexity" evidence="1">
    <location>
        <begin position="449"/>
        <end position="458"/>
    </location>
</feature>
<comment type="caution">
    <text evidence="2">The sequence shown here is derived from an EMBL/GenBank/DDBJ whole genome shotgun (WGS) entry which is preliminary data.</text>
</comment>
<feature type="region of interest" description="Disordered" evidence="1">
    <location>
        <begin position="229"/>
        <end position="297"/>
    </location>
</feature>
<reference evidence="2 3" key="1">
    <citation type="journal article" date="2017" name="Mol. Biol. Evol.">
        <title>The 4-celled Tetrabaena socialis nuclear genome reveals the essential components for genetic control of cell number at the origin of multicellularity in the volvocine lineage.</title>
        <authorList>
            <person name="Featherston J."/>
            <person name="Arakaki Y."/>
            <person name="Hanschen E.R."/>
            <person name="Ferris P.J."/>
            <person name="Michod R.E."/>
            <person name="Olson B.J.S.C."/>
            <person name="Nozaki H."/>
            <person name="Durand P.M."/>
        </authorList>
    </citation>
    <scope>NUCLEOTIDE SEQUENCE [LARGE SCALE GENOMIC DNA]</scope>
    <source>
        <strain evidence="2 3">NIES-571</strain>
    </source>
</reference>
<dbReference type="Proteomes" id="UP000236333">
    <property type="component" value="Unassembled WGS sequence"/>
</dbReference>
<dbReference type="EMBL" id="PGGS01000016">
    <property type="protein sequence ID" value="PNH12015.1"/>
    <property type="molecule type" value="Genomic_DNA"/>
</dbReference>
<feature type="compositionally biased region" description="Pro residues" evidence="1">
    <location>
        <begin position="1381"/>
        <end position="1395"/>
    </location>
</feature>
<feature type="compositionally biased region" description="Gly residues" evidence="1">
    <location>
        <begin position="261"/>
        <end position="282"/>
    </location>
</feature>
<feature type="region of interest" description="Disordered" evidence="1">
    <location>
        <begin position="449"/>
        <end position="487"/>
    </location>
</feature>
<feature type="region of interest" description="Disordered" evidence="1">
    <location>
        <begin position="1365"/>
        <end position="1445"/>
    </location>
</feature>
<feature type="region of interest" description="Disordered" evidence="1">
    <location>
        <begin position="1"/>
        <end position="36"/>
    </location>
</feature>
<feature type="compositionally biased region" description="Low complexity" evidence="1">
    <location>
        <begin position="1464"/>
        <end position="1494"/>
    </location>
</feature>
<feature type="compositionally biased region" description="Low complexity" evidence="1">
    <location>
        <begin position="352"/>
        <end position="361"/>
    </location>
</feature>
<feature type="region of interest" description="Disordered" evidence="1">
    <location>
        <begin position="1267"/>
        <end position="1319"/>
    </location>
</feature>
<name>A0A2J8AHL6_9CHLO</name>
<feature type="compositionally biased region" description="Pro residues" evidence="1">
    <location>
        <begin position="173"/>
        <end position="186"/>
    </location>
</feature>
<feature type="region of interest" description="Disordered" evidence="1">
    <location>
        <begin position="971"/>
        <end position="1019"/>
    </location>
</feature>
<accession>A0A2J8AHL6</accession>
<feature type="region of interest" description="Disordered" evidence="1">
    <location>
        <begin position="165"/>
        <end position="211"/>
    </location>
</feature>
<evidence type="ECO:0000313" key="3">
    <source>
        <dbReference type="Proteomes" id="UP000236333"/>
    </source>
</evidence>
<feature type="compositionally biased region" description="Acidic residues" evidence="1">
    <location>
        <begin position="1144"/>
        <end position="1154"/>
    </location>
</feature>
<feature type="region of interest" description="Disordered" evidence="1">
    <location>
        <begin position="317"/>
        <end position="405"/>
    </location>
</feature>